<accession>A0A853CC30</accession>
<name>A0A853CC30_9ACTN</name>
<feature type="transmembrane region" description="Helical" evidence="1">
    <location>
        <begin position="56"/>
        <end position="72"/>
    </location>
</feature>
<reference evidence="2 3" key="1">
    <citation type="submission" date="2020-07" db="EMBL/GenBank/DDBJ databases">
        <title>Sequencing the genomes of 1000 actinobacteria strains.</title>
        <authorList>
            <person name="Klenk H.-P."/>
        </authorList>
    </citation>
    <scope>NUCLEOTIDE SEQUENCE [LARGE SCALE GENOMIC DNA]</scope>
    <source>
        <strain evidence="2 3">DSM 104001</strain>
    </source>
</reference>
<proteinExistence type="predicted"/>
<keyword evidence="1" id="KW-0472">Membrane</keyword>
<evidence type="ECO:0000313" key="3">
    <source>
        <dbReference type="Proteomes" id="UP000541969"/>
    </source>
</evidence>
<evidence type="ECO:0000313" key="2">
    <source>
        <dbReference type="EMBL" id="NYJ05565.1"/>
    </source>
</evidence>
<organism evidence="2 3">
    <name type="scientific">Petropleomorpha daqingensis</name>
    <dbReference type="NCBI Taxonomy" id="2026353"/>
    <lineage>
        <taxon>Bacteria</taxon>
        <taxon>Bacillati</taxon>
        <taxon>Actinomycetota</taxon>
        <taxon>Actinomycetes</taxon>
        <taxon>Geodermatophilales</taxon>
        <taxon>Geodermatophilaceae</taxon>
        <taxon>Petropleomorpha</taxon>
    </lineage>
</organism>
<keyword evidence="3" id="KW-1185">Reference proteome</keyword>
<gene>
    <name evidence="2" type="ORF">GGQ55_001843</name>
</gene>
<feature type="transmembrane region" description="Helical" evidence="1">
    <location>
        <begin position="106"/>
        <end position="127"/>
    </location>
</feature>
<dbReference type="AlphaFoldDB" id="A0A853CC30"/>
<sequence>MRTVVRAALALLALSAAVVGFWALFAPSSFYSSFPGLGYTWVSEAGPYDEHLVRDVGALYLALLVVTVLALLRPAAVRPWVAGVAWLVFGVPHLVFHAAHAGPGDAVEVTALALSVLLAVLACLPAGRARSMP</sequence>
<evidence type="ECO:0008006" key="4">
    <source>
        <dbReference type="Google" id="ProtNLM"/>
    </source>
</evidence>
<keyword evidence="1" id="KW-0812">Transmembrane</keyword>
<comment type="caution">
    <text evidence="2">The sequence shown here is derived from an EMBL/GenBank/DDBJ whole genome shotgun (WGS) entry which is preliminary data.</text>
</comment>
<evidence type="ECO:0000256" key="1">
    <source>
        <dbReference type="SAM" id="Phobius"/>
    </source>
</evidence>
<dbReference type="RefSeq" id="WP_179716202.1">
    <property type="nucleotide sequence ID" value="NZ_JACBZT010000001.1"/>
</dbReference>
<dbReference type="EMBL" id="JACBZT010000001">
    <property type="protein sequence ID" value="NYJ05565.1"/>
    <property type="molecule type" value="Genomic_DNA"/>
</dbReference>
<keyword evidence="1" id="KW-1133">Transmembrane helix</keyword>
<protein>
    <recommendedName>
        <fullName evidence="4">DoxX-like family protein</fullName>
    </recommendedName>
</protein>
<feature type="transmembrane region" description="Helical" evidence="1">
    <location>
        <begin position="79"/>
        <end position="100"/>
    </location>
</feature>
<dbReference type="Proteomes" id="UP000541969">
    <property type="component" value="Unassembled WGS sequence"/>
</dbReference>